<dbReference type="InterPro" id="IPR003442">
    <property type="entry name" value="T6A_TsaE"/>
</dbReference>
<dbReference type="OrthoDB" id="9815896at2"/>
<dbReference type="GO" id="GO:0046872">
    <property type="term" value="F:metal ion binding"/>
    <property type="evidence" value="ECO:0007669"/>
    <property type="project" value="UniProtKB-KW"/>
</dbReference>
<dbReference type="PANTHER" id="PTHR33540:SF2">
    <property type="entry name" value="TRNA THREONYLCARBAMOYLADENOSINE BIOSYNTHESIS PROTEIN TSAE"/>
    <property type="match status" value="1"/>
</dbReference>
<keyword evidence="6" id="KW-0479">Metal-binding</keyword>
<dbReference type="InterPro" id="IPR027417">
    <property type="entry name" value="P-loop_NTPase"/>
</dbReference>
<keyword evidence="4" id="KW-0963">Cytoplasm</keyword>
<dbReference type="GO" id="GO:0002949">
    <property type="term" value="P:tRNA threonylcarbamoyladenosine modification"/>
    <property type="evidence" value="ECO:0007669"/>
    <property type="project" value="InterPro"/>
</dbReference>
<keyword evidence="7" id="KW-0547">Nucleotide-binding</keyword>
<protein>
    <recommendedName>
        <fullName evidence="3">tRNA threonylcarbamoyladenosine biosynthesis protein TsaE</fullName>
    </recommendedName>
    <alternativeName>
        <fullName evidence="10">t(6)A37 threonylcarbamoyladenosine biosynthesis protein TsaE</fullName>
    </alternativeName>
</protein>
<dbReference type="RefSeq" id="WP_131599434.1">
    <property type="nucleotide sequence ID" value="NZ_CBDBYK010000009.1"/>
</dbReference>
<comment type="subcellular location">
    <subcellularLocation>
        <location evidence="1">Cytoplasm</location>
    </subcellularLocation>
</comment>
<evidence type="ECO:0000256" key="10">
    <source>
        <dbReference type="ARBA" id="ARBA00032441"/>
    </source>
</evidence>
<dbReference type="GO" id="GO:0005524">
    <property type="term" value="F:ATP binding"/>
    <property type="evidence" value="ECO:0007669"/>
    <property type="project" value="UniProtKB-KW"/>
</dbReference>
<dbReference type="NCBIfam" id="TIGR00150">
    <property type="entry name" value="T6A_YjeE"/>
    <property type="match status" value="1"/>
</dbReference>
<evidence type="ECO:0000256" key="4">
    <source>
        <dbReference type="ARBA" id="ARBA00022490"/>
    </source>
</evidence>
<dbReference type="PANTHER" id="PTHR33540">
    <property type="entry name" value="TRNA THREONYLCARBAMOYLADENOSINE BIOSYNTHESIS PROTEIN TSAE"/>
    <property type="match status" value="1"/>
</dbReference>
<dbReference type="Proteomes" id="UP000294192">
    <property type="component" value="Unassembled WGS sequence"/>
</dbReference>
<gene>
    <name evidence="11" type="ORF">C4B24_03785</name>
</gene>
<dbReference type="SUPFAM" id="SSF52540">
    <property type="entry name" value="P-loop containing nucleoside triphosphate hydrolases"/>
    <property type="match status" value="1"/>
</dbReference>
<reference evidence="11 12" key="1">
    <citation type="submission" date="2018-02" db="EMBL/GenBank/DDBJ databases">
        <title>Mycoplasma marinum and Mycoplasma todarodis sp. nov., moderately halophilic and psychrotolerant mycoplasmas isolated from cephalopods.</title>
        <authorList>
            <person name="Viver T."/>
        </authorList>
    </citation>
    <scope>NUCLEOTIDE SEQUENCE [LARGE SCALE GENOMIC DNA]</scope>
    <source>
        <strain evidence="11 12">PE</strain>
    </source>
</reference>
<accession>A0A4R0XJM0</accession>
<keyword evidence="9" id="KW-0460">Magnesium</keyword>
<organism evidence="11 12">
    <name type="scientific">Mycoplasma marinum</name>
    <dbReference type="NCBI Taxonomy" id="1937190"/>
    <lineage>
        <taxon>Bacteria</taxon>
        <taxon>Bacillati</taxon>
        <taxon>Mycoplasmatota</taxon>
        <taxon>Mollicutes</taxon>
        <taxon>Mycoplasmataceae</taxon>
        <taxon>Mycoplasma</taxon>
    </lineage>
</organism>
<evidence type="ECO:0000256" key="5">
    <source>
        <dbReference type="ARBA" id="ARBA00022694"/>
    </source>
</evidence>
<evidence type="ECO:0000256" key="2">
    <source>
        <dbReference type="ARBA" id="ARBA00007599"/>
    </source>
</evidence>
<comment type="similarity">
    <text evidence="2">Belongs to the TsaE family.</text>
</comment>
<keyword evidence="5" id="KW-0819">tRNA processing</keyword>
<keyword evidence="11" id="KW-0808">Transferase</keyword>
<proteinExistence type="inferred from homology"/>
<evidence type="ECO:0000256" key="1">
    <source>
        <dbReference type="ARBA" id="ARBA00004496"/>
    </source>
</evidence>
<dbReference type="Pfam" id="PF02367">
    <property type="entry name" value="TsaE"/>
    <property type="match status" value="1"/>
</dbReference>
<dbReference type="AlphaFoldDB" id="A0A4R0XJM0"/>
<evidence type="ECO:0000313" key="12">
    <source>
        <dbReference type="Proteomes" id="UP000294192"/>
    </source>
</evidence>
<evidence type="ECO:0000256" key="8">
    <source>
        <dbReference type="ARBA" id="ARBA00022840"/>
    </source>
</evidence>
<name>A0A4R0XJM0_9MOLU</name>
<dbReference type="GO" id="GO:0005737">
    <property type="term" value="C:cytoplasm"/>
    <property type="evidence" value="ECO:0007669"/>
    <property type="project" value="UniProtKB-SubCell"/>
</dbReference>
<sequence length="125" mass="14503">MKHISRTLKDTEIFAKEFIGNLKTRFVLLNGQMGAGKTTLIKFIAKELGETDVVTSPTFNIMKVYEKFVHIDAYKITGSLEEYEDYFEDKIVFIEWSNNLDEIFDDATYINVSMGDNNEHIYEVI</sequence>
<dbReference type="EMBL" id="PSZO01000020">
    <property type="protein sequence ID" value="TCG10823.1"/>
    <property type="molecule type" value="Genomic_DNA"/>
</dbReference>
<evidence type="ECO:0000256" key="7">
    <source>
        <dbReference type="ARBA" id="ARBA00022741"/>
    </source>
</evidence>
<evidence type="ECO:0000313" key="11">
    <source>
        <dbReference type="EMBL" id="TCG10823.1"/>
    </source>
</evidence>
<evidence type="ECO:0000256" key="6">
    <source>
        <dbReference type="ARBA" id="ARBA00022723"/>
    </source>
</evidence>
<dbReference type="Gene3D" id="3.40.50.300">
    <property type="entry name" value="P-loop containing nucleotide triphosphate hydrolases"/>
    <property type="match status" value="1"/>
</dbReference>
<keyword evidence="8" id="KW-0067">ATP-binding</keyword>
<comment type="caution">
    <text evidence="11">The sequence shown here is derived from an EMBL/GenBank/DDBJ whole genome shotgun (WGS) entry which is preliminary data.</text>
</comment>
<evidence type="ECO:0000256" key="3">
    <source>
        <dbReference type="ARBA" id="ARBA00019010"/>
    </source>
</evidence>
<dbReference type="GO" id="GO:0016740">
    <property type="term" value="F:transferase activity"/>
    <property type="evidence" value="ECO:0007669"/>
    <property type="project" value="UniProtKB-KW"/>
</dbReference>
<keyword evidence="12" id="KW-1185">Reference proteome</keyword>
<evidence type="ECO:0000256" key="9">
    <source>
        <dbReference type="ARBA" id="ARBA00022842"/>
    </source>
</evidence>